<dbReference type="AlphaFoldDB" id="A0A8J7KIM4"/>
<protein>
    <recommendedName>
        <fullName evidence="1">DUF4097 domain-containing protein</fullName>
    </recommendedName>
</protein>
<accession>A0A8J7KIM4</accession>
<sequence length="227" mass="23367">MTRSRVFAVGMVGLALVGTAAGCRIQTGDRSQVDSSYEVTEAATRLEVTGKAGAIRVTTGDGPIVVREHVTYRQGQPATKHDLSGGVLRLTNDCRDSCEVDYTIRVPATLAAKLVNDEGLISVAGLTGDLEVRTDAGLVEGTALGGRTVKVTADAGKVSLGFTGVPDEVTAKSTAGEVEIVLPAGTSYRVRASNTVGSSKVSVQTSDASTHVITASTDMGSLEVRNG</sequence>
<name>A0A8J7KIM4_9ACTN</name>
<dbReference type="Pfam" id="PF13349">
    <property type="entry name" value="DUF4097"/>
    <property type="match status" value="1"/>
</dbReference>
<gene>
    <name evidence="2" type="ORF">IW245_000495</name>
</gene>
<dbReference type="InterPro" id="IPR025164">
    <property type="entry name" value="Toastrack_DUF4097"/>
</dbReference>
<evidence type="ECO:0000313" key="3">
    <source>
        <dbReference type="Proteomes" id="UP000622552"/>
    </source>
</evidence>
<keyword evidence="3" id="KW-1185">Reference proteome</keyword>
<dbReference type="Proteomes" id="UP000622552">
    <property type="component" value="Unassembled WGS sequence"/>
</dbReference>
<dbReference type="PROSITE" id="PS51257">
    <property type="entry name" value="PROKAR_LIPOPROTEIN"/>
    <property type="match status" value="1"/>
</dbReference>
<comment type="caution">
    <text evidence="2">The sequence shown here is derived from an EMBL/GenBank/DDBJ whole genome shotgun (WGS) entry which is preliminary data.</text>
</comment>
<proteinExistence type="predicted"/>
<dbReference type="RefSeq" id="WP_197001557.1">
    <property type="nucleotide sequence ID" value="NZ_BONS01000033.1"/>
</dbReference>
<evidence type="ECO:0000313" key="2">
    <source>
        <dbReference type="EMBL" id="MBG6134301.1"/>
    </source>
</evidence>
<evidence type="ECO:0000259" key="1">
    <source>
        <dbReference type="Pfam" id="PF13349"/>
    </source>
</evidence>
<reference evidence="2" key="1">
    <citation type="submission" date="2020-11" db="EMBL/GenBank/DDBJ databases">
        <title>Sequencing the genomes of 1000 actinobacteria strains.</title>
        <authorList>
            <person name="Klenk H.-P."/>
        </authorList>
    </citation>
    <scope>NUCLEOTIDE SEQUENCE</scope>
    <source>
        <strain evidence="2">DSM 45356</strain>
    </source>
</reference>
<dbReference type="EMBL" id="JADOUF010000001">
    <property type="protein sequence ID" value="MBG6134301.1"/>
    <property type="molecule type" value="Genomic_DNA"/>
</dbReference>
<organism evidence="2 3">
    <name type="scientific">Longispora fulva</name>
    <dbReference type="NCBI Taxonomy" id="619741"/>
    <lineage>
        <taxon>Bacteria</taxon>
        <taxon>Bacillati</taxon>
        <taxon>Actinomycetota</taxon>
        <taxon>Actinomycetes</taxon>
        <taxon>Micromonosporales</taxon>
        <taxon>Micromonosporaceae</taxon>
        <taxon>Longispora</taxon>
    </lineage>
</organism>
<feature type="domain" description="DUF4097" evidence="1">
    <location>
        <begin position="129"/>
        <end position="211"/>
    </location>
</feature>